<dbReference type="STRING" id="46680.GCA_000807755_04701"/>
<dbReference type="CDD" id="cd02440">
    <property type="entry name" value="AdoMet_MTases"/>
    <property type="match status" value="1"/>
</dbReference>
<accession>A0A246FEB4</accession>
<dbReference type="PANTHER" id="PTHR44942:SF4">
    <property type="entry name" value="METHYLTRANSFERASE TYPE 11 DOMAIN-CONTAINING PROTEIN"/>
    <property type="match status" value="1"/>
</dbReference>
<reference evidence="5 6" key="1">
    <citation type="submission" date="2017-06" db="EMBL/GenBank/DDBJ databases">
        <title>Draft genome of Pseudomonas nitroreducens DF05.</title>
        <authorList>
            <person name="Iyer R."/>
        </authorList>
    </citation>
    <scope>NUCLEOTIDE SEQUENCE [LARGE SCALE GENOMIC DNA]</scope>
    <source>
        <strain evidence="5 6">DF05</strain>
    </source>
</reference>
<dbReference type="EMBL" id="NJBA01000001">
    <property type="protein sequence ID" value="OWP52649.1"/>
    <property type="molecule type" value="Genomic_DNA"/>
</dbReference>
<evidence type="ECO:0000313" key="5">
    <source>
        <dbReference type="EMBL" id="OWP52649.1"/>
    </source>
</evidence>
<dbReference type="RefSeq" id="WP_088416078.1">
    <property type="nucleotide sequence ID" value="NZ_NJBA01000001.1"/>
</dbReference>
<dbReference type="InterPro" id="IPR051052">
    <property type="entry name" value="Diverse_substrate_MTase"/>
</dbReference>
<dbReference type="InterPro" id="IPR013216">
    <property type="entry name" value="Methyltransf_11"/>
</dbReference>
<evidence type="ECO:0000256" key="1">
    <source>
        <dbReference type="ARBA" id="ARBA00008361"/>
    </source>
</evidence>
<dbReference type="InterPro" id="IPR029063">
    <property type="entry name" value="SAM-dependent_MTases_sf"/>
</dbReference>
<dbReference type="PANTHER" id="PTHR44942">
    <property type="entry name" value="METHYLTRANSF_11 DOMAIN-CONTAINING PROTEIN"/>
    <property type="match status" value="1"/>
</dbReference>
<dbReference type="Gene3D" id="3.40.50.150">
    <property type="entry name" value="Vaccinia Virus protein VP39"/>
    <property type="match status" value="1"/>
</dbReference>
<organism evidence="5 6">
    <name type="scientific">Pseudomonas nitroreducens</name>
    <dbReference type="NCBI Taxonomy" id="46680"/>
    <lineage>
        <taxon>Bacteria</taxon>
        <taxon>Pseudomonadati</taxon>
        <taxon>Pseudomonadota</taxon>
        <taxon>Gammaproteobacteria</taxon>
        <taxon>Pseudomonadales</taxon>
        <taxon>Pseudomonadaceae</taxon>
        <taxon>Pseudomonas</taxon>
    </lineage>
</organism>
<dbReference type="Proteomes" id="UP000198145">
    <property type="component" value="Unassembled WGS sequence"/>
</dbReference>
<evidence type="ECO:0000256" key="3">
    <source>
        <dbReference type="ARBA" id="ARBA00022679"/>
    </source>
</evidence>
<evidence type="ECO:0000313" key="6">
    <source>
        <dbReference type="Proteomes" id="UP000198145"/>
    </source>
</evidence>
<protein>
    <submittedName>
        <fullName evidence="5">SAM-dependent methyltransferase</fullName>
    </submittedName>
</protein>
<evidence type="ECO:0000259" key="4">
    <source>
        <dbReference type="Pfam" id="PF08241"/>
    </source>
</evidence>
<gene>
    <name evidence="5" type="ORF">CEG18_02070</name>
</gene>
<dbReference type="eggNOG" id="COG2226">
    <property type="taxonomic scope" value="Bacteria"/>
</dbReference>
<keyword evidence="2 5" id="KW-0489">Methyltransferase</keyword>
<comment type="caution">
    <text evidence="5">The sequence shown here is derived from an EMBL/GenBank/DDBJ whole genome shotgun (WGS) entry which is preliminary data.</text>
</comment>
<dbReference type="AlphaFoldDB" id="A0A246FEB4"/>
<dbReference type="GO" id="GO:0008757">
    <property type="term" value="F:S-adenosylmethionine-dependent methyltransferase activity"/>
    <property type="evidence" value="ECO:0007669"/>
    <property type="project" value="InterPro"/>
</dbReference>
<feature type="domain" description="Methyltransferase type 11" evidence="4">
    <location>
        <begin position="47"/>
        <end position="135"/>
    </location>
</feature>
<proteinExistence type="inferred from homology"/>
<name>A0A246FEB4_PSENT</name>
<sequence>MTDVHGSAQEGFTREAKAYAHGRPDYPEELLGWLGEELDIGAGKEVVDLGAGTGKFTSLLLRTGAQVTAIEPVAAMREQLSASLGAVKVLNGTAQAMPLAADSVDALTCAQAFHWFADQRSLAEIHRVLRPGGHLGLVWNVRDERVDWVAQVTRILERYEGSTPRFHTGQWRRAFAGSRFEDLRLREFSYQHVGPPEQVIVARTLSVSFIAALPDEQKQRVAEQLHELISTHPALKGQSEIAFPYRTEAYSTRALV</sequence>
<dbReference type="Pfam" id="PF08241">
    <property type="entry name" value="Methyltransf_11"/>
    <property type="match status" value="1"/>
</dbReference>
<comment type="similarity">
    <text evidence="1">Belongs to the methyltransferase superfamily.</text>
</comment>
<evidence type="ECO:0000256" key="2">
    <source>
        <dbReference type="ARBA" id="ARBA00022603"/>
    </source>
</evidence>
<keyword evidence="3 5" id="KW-0808">Transferase</keyword>
<dbReference type="SUPFAM" id="SSF53335">
    <property type="entry name" value="S-adenosyl-L-methionine-dependent methyltransferases"/>
    <property type="match status" value="1"/>
</dbReference>
<dbReference type="GO" id="GO:0032259">
    <property type="term" value="P:methylation"/>
    <property type="evidence" value="ECO:0007669"/>
    <property type="project" value="UniProtKB-KW"/>
</dbReference>